<keyword evidence="1 2" id="KW-0378">Hydrolase</keyword>
<keyword evidence="5" id="KW-1185">Reference proteome</keyword>
<dbReference type="HAMAP" id="MF_00608">
    <property type="entry name" value="GTP_cyclohydro_3"/>
    <property type="match status" value="1"/>
</dbReference>
<gene>
    <name evidence="2" type="primary">gch3</name>
    <name evidence="4" type="ORF">AKJ37_00260</name>
</gene>
<evidence type="ECO:0000256" key="1">
    <source>
        <dbReference type="ARBA" id="ARBA00022801"/>
    </source>
</evidence>
<dbReference type="PIRSF" id="PIRSF009265">
    <property type="entry name" value="GTP_cyclohydro_3"/>
    <property type="match status" value="1"/>
</dbReference>
<dbReference type="InterPro" id="IPR029787">
    <property type="entry name" value="Nucleotide_cyclase"/>
</dbReference>
<dbReference type="Proteomes" id="UP000070463">
    <property type="component" value="Unassembled WGS sequence"/>
</dbReference>
<evidence type="ECO:0000256" key="3">
    <source>
        <dbReference type="PIRNR" id="PIRNR009265"/>
    </source>
</evidence>
<protein>
    <recommendedName>
        <fullName evidence="2 3">GTP cyclohydrolase III</fullName>
        <ecNumber evidence="2 3">3.5.4.29</ecNumber>
    </recommendedName>
</protein>
<dbReference type="PANTHER" id="PTHR42202:SF1">
    <property type="entry name" value="GTP CYCLOHYDROLASE III"/>
    <property type="match status" value="1"/>
</dbReference>
<dbReference type="PANTHER" id="PTHR42202">
    <property type="entry name" value="GTP CYCLOHYDROLASE III"/>
    <property type="match status" value="1"/>
</dbReference>
<comment type="similarity">
    <text evidence="2 3">Belongs to the archaeal-type GTP cyclohydrolase family.</text>
</comment>
<evidence type="ECO:0000313" key="5">
    <source>
        <dbReference type="Proteomes" id="UP000070463"/>
    </source>
</evidence>
<name>A0A133UVX5_9EURY</name>
<dbReference type="EC" id="3.5.4.29" evidence="2 3"/>
<dbReference type="AlphaFoldDB" id="A0A133UVX5"/>
<keyword evidence="2" id="KW-0547">Nucleotide-binding</keyword>
<dbReference type="GO" id="GO:0005525">
    <property type="term" value="F:GTP binding"/>
    <property type="evidence" value="ECO:0007669"/>
    <property type="project" value="UniProtKB-KW"/>
</dbReference>
<accession>A0A133UVX5</accession>
<dbReference type="InterPro" id="IPR043128">
    <property type="entry name" value="Rev_trsase/Diguanyl_cyclase"/>
</dbReference>
<proteinExistence type="inferred from homology"/>
<dbReference type="PATRIC" id="fig|1698267.3.peg.61"/>
<evidence type="ECO:0000256" key="2">
    <source>
        <dbReference type="HAMAP-Rule" id="MF_00608"/>
    </source>
</evidence>
<dbReference type="InterPro" id="IPR007839">
    <property type="entry name" value="GTP_CycHdrlase_3"/>
</dbReference>
<reference evidence="4 5" key="1">
    <citation type="journal article" date="2016" name="Sci. Rep.">
        <title>Metabolic traits of an uncultured archaeal lineage -MSBL1- from brine pools of the Red Sea.</title>
        <authorList>
            <person name="Mwirichia R."/>
            <person name="Alam I."/>
            <person name="Rashid M."/>
            <person name="Vinu M."/>
            <person name="Ba-Alawi W."/>
            <person name="Anthony Kamau A."/>
            <person name="Kamanda Ngugi D."/>
            <person name="Goker M."/>
            <person name="Klenk H.P."/>
            <person name="Bajic V."/>
            <person name="Stingl U."/>
        </authorList>
    </citation>
    <scope>NUCLEOTIDE SEQUENCE [LARGE SCALE GENOMIC DNA]</scope>
    <source>
        <strain evidence="4">SCGC-AAA259I09</strain>
    </source>
</reference>
<dbReference type="Pfam" id="PF05165">
    <property type="entry name" value="GCH_III"/>
    <property type="match status" value="1"/>
</dbReference>
<dbReference type="EMBL" id="LHXR01000002">
    <property type="protein sequence ID" value="KXA98337.1"/>
    <property type="molecule type" value="Genomic_DNA"/>
</dbReference>
<organism evidence="4 5">
    <name type="scientific">candidate division MSBL1 archaeon SCGC-AAA259I09</name>
    <dbReference type="NCBI Taxonomy" id="1698267"/>
    <lineage>
        <taxon>Archaea</taxon>
        <taxon>Methanobacteriati</taxon>
        <taxon>Methanobacteriota</taxon>
        <taxon>candidate division MSBL1</taxon>
    </lineage>
</organism>
<sequence length="253" mass="28011">MKKIQVSIAQLDNYGPWTVSPEPKPEAFLQMLQSRLFADLEEEISDLGGLAFITRYDNTIAISNGLTIEDHEKIQKKIREKYPVTVSFGIGNAETAYPAQKFASEALQDTGSSQSAKRLEEVNGETVQFPEESQVQIAHIDINHVTGYTDIEPIYDTHQLIQQVYLSLSEALVSKKALVFYTGGDNFMAPSNGLDKEDILEVLTKVEEETGIKLKAGAGRSTNAVEAARLASEGLHDIRDNETDENVIFKEST</sequence>
<keyword evidence="2" id="KW-0342">GTP-binding</keyword>
<dbReference type="Gene3D" id="3.30.70.270">
    <property type="match status" value="1"/>
</dbReference>
<comment type="function">
    <text evidence="2 3">Catalyzes the formation of 2-amino-5-formylamino-6-ribofuranosylamino-4(3H)-pyrimidinone ribonucleotide monophosphate and inorganic phosphate from GTP. Also has an independent pyrophosphate phosphohydrolase activity.</text>
</comment>
<comment type="catalytic activity">
    <reaction evidence="2 3">
        <text>GTP + 3 H2O = 2-amino-5-formylamino-6-(5-phospho-D-ribosylamino)pyrimidin-4(3H)-one + 2 phosphate + 2 H(+)</text>
        <dbReference type="Rhea" id="RHEA:22468"/>
        <dbReference type="ChEBI" id="CHEBI:15377"/>
        <dbReference type="ChEBI" id="CHEBI:15378"/>
        <dbReference type="ChEBI" id="CHEBI:37565"/>
        <dbReference type="ChEBI" id="CHEBI:43474"/>
        <dbReference type="ChEBI" id="CHEBI:57258"/>
        <dbReference type="EC" id="3.5.4.29"/>
    </reaction>
</comment>
<evidence type="ECO:0000313" key="4">
    <source>
        <dbReference type="EMBL" id="KXA98337.1"/>
    </source>
</evidence>
<dbReference type="GO" id="GO:0043740">
    <property type="term" value="F:GTP cyclohydrolase IIa activity"/>
    <property type="evidence" value="ECO:0007669"/>
    <property type="project" value="UniProtKB-UniRule"/>
</dbReference>
<dbReference type="Gene3D" id="3.30.70.1230">
    <property type="entry name" value="Nucleotide cyclase"/>
    <property type="match status" value="1"/>
</dbReference>
<comment type="caution">
    <text evidence="4">The sequence shown here is derived from an EMBL/GenBank/DDBJ whole genome shotgun (WGS) entry which is preliminary data.</text>
</comment>